<comment type="caution">
    <text evidence="1">The sequence shown here is derived from an EMBL/GenBank/DDBJ whole genome shotgun (WGS) entry which is preliminary data.</text>
</comment>
<evidence type="ECO:0000313" key="1">
    <source>
        <dbReference type="EMBL" id="KAJ9065515.1"/>
    </source>
</evidence>
<reference evidence="1" key="1">
    <citation type="submission" date="2022-04" db="EMBL/GenBank/DDBJ databases">
        <title>Genome of the entomopathogenic fungus Entomophthora muscae.</title>
        <authorList>
            <person name="Elya C."/>
            <person name="Lovett B.R."/>
            <person name="Lee E."/>
            <person name="Macias A.M."/>
            <person name="Hajek A.E."/>
            <person name="De Bivort B.L."/>
            <person name="Kasson M.T."/>
            <person name="De Fine Licht H.H."/>
            <person name="Stajich J.E."/>
        </authorList>
    </citation>
    <scope>NUCLEOTIDE SEQUENCE</scope>
    <source>
        <strain evidence="1">Berkeley</strain>
    </source>
</reference>
<keyword evidence="2" id="KW-1185">Reference proteome</keyword>
<name>A0ACC2ST26_9FUNG</name>
<protein>
    <submittedName>
        <fullName evidence="1">Uncharacterized protein</fullName>
    </submittedName>
</protein>
<dbReference type="Proteomes" id="UP001165960">
    <property type="component" value="Unassembled WGS sequence"/>
</dbReference>
<accession>A0ACC2ST26</accession>
<gene>
    <name evidence="1" type="ORF">DSO57_1018819</name>
</gene>
<evidence type="ECO:0000313" key="2">
    <source>
        <dbReference type="Proteomes" id="UP001165960"/>
    </source>
</evidence>
<dbReference type="EMBL" id="QTSX02004343">
    <property type="protein sequence ID" value="KAJ9065515.1"/>
    <property type="molecule type" value="Genomic_DNA"/>
</dbReference>
<proteinExistence type="predicted"/>
<organism evidence="1 2">
    <name type="scientific">Entomophthora muscae</name>
    <dbReference type="NCBI Taxonomy" id="34485"/>
    <lineage>
        <taxon>Eukaryota</taxon>
        <taxon>Fungi</taxon>
        <taxon>Fungi incertae sedis</taxon>
        <taxon>Zoopagomycota</taxon>
        <taxon>Entomophthoromycotina</taxon>
        <taxon>Entomophthoromycetes</taxon>
        <taxon>Entomophthorales</taxon>
        <taxon>Entomophthoraceae</taxon>
        <taxon>Entomophthora</taxon>
    </lineage>
</organism>
<sequence>MDNNQPPSPNLFHPLALAFLLSYLGAYFLLDRFNPLLGRYCLLRELFHTGMISIPFGSLVTGLNPSGAIHLLGDMFPSGWVTDTTNEIPGWVSHLKITGAAAAGELVRLPIECGLPKDDKSCNLKREFKSCCFDPANERSSGSDDTKGCLTLAEVYLLQFCTSHPPTPRNCGPATQILLSTSVVNNGIHHVLISPLLGHFEDESLAFAFDSQNELASASGSMIVQFPDSAQLTHPTHACVFVSSVLLRLSLATPSRDYSSRAARISRCVSVPRLRTRQPGAPFGWVHFTEYPPNPAYLEFTLEEILIYDPEARTRETETVYRESTKVTIPSLLFRDKYNYLPRYLVLMTPPLTLWPSFPQESVAGNKYVAAKESTSTQKFGVMYITLTGLIDLMVPAS</sequence>